<dbReference type="KEGG" id="foc:127749826"/>
<proteinExistence type="inferred from homology"/>
<dbReference type="Gene3D" id="3.50.50.60">
    <property type="entry name" value="FAD/NAD(P)-binding domain"/>
    <property type="match status" value="1"/>
</dbReference>
<dbReference type="Pfam" id="PF05199">
    <property type="entry name" value="GMC_oxred_C"/>
    <property type="match status" value="1"/>
</dbReference>
<gene>
    <name evidence="4" type="primary">LOC127749826</name>
</gene>
<evidence type="ECO:0000313" key="4">
    <source>
        <dbReference type="RefSeq" id="XP_052125584.1"/>
    </source>
</evidence>
<name>A0A9C6WZ98_FRAOC</name>
<dbReference type="Proteomes" id="UP000504606">
    <property type="component" value="Unplaced"/>
</dbReference>
<dbReference type="AlphaFoldDB" id="A0A9C6WZ98"/>
<accession>A0A9C6WZ98</accession>
<dbReference type="RefSeq" id="XP_052125584.1">
    <property type="nucleotide sequence ID" value="XM_052269624.1"/>
</dbReference>
<dbReference type="InterPro" id="IPR036188">
    <property type="entry name" value="FAD/NAD-bd_sf"/>
</dbReference>
<dbReference type="PANTHER" id="PTHR11552">
    <property type="entry name" value="GLUCOSE-METHANOL-CHOLINE GMC OXIDOREDUCTASE"/>
    <property type="match status" value="1"/>
</dbReference>
<comment type="similarity">
    <text evidence="1">Belongs to the GMC oxidoreductase family.</text>
</comment>
<evidence type="ECO:0000259" key="2">
    <source>
        <dbReference type="Pfam" id="PF05199"/>
    </source>
</evidence>
<dbReference type="SUPFAM" id="SSF54373">
    <property type="entry name" value="FAD-linked reductases, C-terminal domain"/>
    <property type="match status" value="1"/>
</dbReference>
<keyword evidence="3" id="KW-1185">Reference proteome</keyword>
<evidence type="ECO:0000256" key="1">
    <source>
        <dbReference type="ARBA" id="ARBA00010790"/>
    </source>
</evidence>
<sequence>MYTYATTRTGPLAEGIGLQYSAFFRTDLDPPPPAGTGPPAKQPDLQILFLANLEMENGGRCLISEPWRWNRLQWTPAVLHPRSRGRVHLNLADPLGQPIVELGYLSDEGGHDLAVLVEGLKMGVALGDSLAKLGLTINKDNTRTPLCRHLSFGSDEHLRCVARTTTNTLWHWTGTCRMGREDDDAAVVDSKLRVRGVRGLRVADASVMPSVTSGNTNVPTILVAERAATIILGDHGLLPRMN</sequence>
<dbReference type="GO" id="GO:0016614">
    <property type="term" value="F:oxidoreductase activity, acting on CH-OH group of donors"/>
    <property type="evidence" value="ECO:0007669"/>
    <property type="project" value="InterPro"/>
</dbReference>
<dbReference type="Gene3D" id="3.30.560.10">
    <property type="entry name" value="Glucose Oxidase, domain 3"/>
    <property type="match status" value="1"/>
</dbReference>
<reference evidence="4" key="1">
    <citation type="submission" date="2025-08" db="UniProtKB">
        <authorList>
            <consortium name="RefSeq"/>
        </authorList>
    </citation>
    <scope>IDENTIFICATION</scope>
    <source>
        <tissue evidence="4">Whole organism</tissue>
    </source>
</reference>
<dbReference type="InterPro" id="IPR007867">
    <property type="entry name" value="GMC_OxRtase_C"/>
</dbReference>
<dbReference type="PANTHER" id="PTHR11552:SF147">
    <property type="entry name" value="CHOLINE DEHYDROGENASE, MITOCHONDRIAL"/>
    <property type="match status" value="1"/>
</dbReference>
<feature type="domain" description="Glucose-methanol-choline oxidoreductase C-terminal" evidence="2">
    <location>
        <begin position="81"/>
        <end position="224"/>
    </location>
</feature>
<organism evidence="3 4">
    <name type="scientific">Frankliniella occidentalis</name>
    <name type="common">Western flower thrips</name>
    <name type="synonym">Euthrips occidentalis</name>
    <dbReference type="NCBI Taxonomy" id="133901"/>
    <lineage>
        <taxon>Eukaryota</taxon>
        <taxon>Metazoa</taxon>
        <taxon>Ecdysozoa</taxon>
        <taxon>Arthropoda</taxon>
        <taxon>Hexapoda</taxon>
        <taxon>Insecta</taxon>
        <taxon>Pterygota</taxon>
        <taxon>Neoptera</taxon>
        <taxon>Paraneoptera</taxon>
        <taxon>Thysanoptera</taxon>
        <taxon>Terebrantia</taxon>
        <taxon>Thripoidea</taxon>
        <taxon>Thripidae</taxon>
        <taxon>Frankliniella</taxon>
    </lineage>
</organism>
<dbReference type="GO" id="GO:0050660">
    <property type="term" value="F:flavin adenine dinucleotide binding"/>
    <property type="evidence" value="ECO:0007669"/>
    <property type="project" value="InterPro"/>
</dbReference>
<dbReference type="GeneID" id="127749826"/>
<protein>
    <submittedName>
        <fullName evidence="4">Glucose dehydrogenase [FAD, quinone]-like</fullName>
    </submittedName>
</protein>
<dbReference type="InterPro" id="IPR012132">
    <property type="entry name" value="GMC_OxRdtase"/>
</dbReference>
<evidence type="ECO:0000313" key="3">
    <source>
        <dbReference type="Proteomes" id="UP000504606"/>
    </source>
</evidence>
<dbReference type="SUPFAM" id="SSF51905">
    <property type="entry name" value="FAD/NAD(P)-binding domain"/>
    <property type="match status" value="1"/>
</dbReference>